<keyword evidence="3" id="KW-0378">Hydrolase</keyword>
<dbReference type="GO" id="GO:0005737">
    <property type="term" value="C:cytoplasm"/>
    <property type="evidence" value="ECO:0007669"/>
    <property type="project" value="TreeGrafter"/>
</dbReference>
<dbReference type="Pfam" id="PF04909">
    <property type="entry name" value="Amidohydro_2"/>
    <property type="match status" value="1"/>
</dbReference>
<dbReference type="EMBL" id="SMGR01000001">
    <property type="protein sequence ID" value="TCL08737.1"/>
    <property type="molecule type" value="Genomic_DNA"/>
</dbReference>
<evidence type="ECO:0000313" key="3">
    <source>
        <dbReference type="EMBL" id="TCL08737.1"/>
    </source>
</evidence>
<dbReference type="InterPro" id="IPR032466">
    <property type="entry name" value="Metal_Hydrolase"/>
</dbReference>
<gene>
    <name evidence="3" type="ORF">BXY66_0775</name>
</gene>
<dbReference type="PANTHER" id="PTHR21240">
    <property type="entry name" value="2-AMINO-3-CARBOXYLMUCONATE-6-SEMIALDEHYDE DECARBOXYLASE"/>
    <property type="match status" value="1"/>
</dbReference>
<evidence type="ECO:0000259" key="2">
    <source>
        <dbReference type="Pfam" id="PF04909"/>
    </source>
</evidence>
<feature type="domain" description="Amidohydrolase-related" evidence="2">
    <location>
        <begin position="122"/>
        <end position="347"/>
    </location>
</feature>
<dbReference type="GO" id="GO:0016831">
    <property type="term" value="F:carboxy-lyase activity"/>
    <property type="evidence" value="ECO:0007669"/>
    <property type="project" value="InterPro"/>
</dbReference>
<keyword evidence="4" id="KW-1185">Reference proteome</keyword>
<evidence type="ECO:0000256" key="1">
    <source>
        <dbReference type="ARBA" id="ARBA00023239"/>
    </source>
</evidence>
<dbReference type="SUPFAM" id="SSF51556">
    <property type="entry name" value="Metallo-dependent hydrolases"/>
    <property type="match status" value="1"/>
</dbReference>
<evidence type="ECO:0000313" key="4">
    <source>
        <dbReference type="Proteomes" id="UP000295673"/>
    </source>
</evidence>
<dbReference type="AlphaFoldDB" id="A0A4R1NKA4"/>
<sequence length="353" mass="40510">MTDYRITNCHLHLFTLDHVPEDFPVAIVGAIRKNPKLIRFFSNILVGPFRELGLQVEKLGRMAAVGQLKSQQQVLRSVLPQYPDDARFVVLPMDIAASGYKEAPKDIAAQHRELFELSKDPAFKDRILPFAKVNPRRADAFDEFRRCIEEYGFHGLKIYPKLGYDPRDPMLMSKVYPYCVDHNIPVMSHCSRGGVYGRGFKGKVGQDLGSPRNYERVLKEFPELRVCLAHFGGSDEWDDYIAGIDPLDAQSRSRNWVATIRDMITSGDFPNLYTDISYTMFDFEENIPFLSVFLENDKLRDRVLFGSDYYMTKQEDLSERAVSMRLRHALGGDTFRQIAHVNPTRWLTGTEPA</sequence>
<dbReference type="InterPro" id="IPR032465">
    <property type="entry name" value="ACMSD"/>
</dbReference>
<accession>A0A4R1NKA4</accession>
<comment type="caution">
    <text evidence="3">The sequence shown here is derived from an EMBL/GenBank/DDBJ whole genome shotgun (WGS) entry which is preliminary data.</text>
</comment>
<dbReference type="Proteomes" id="UP000295673">
    <property type="component" value="Unassembled WGS sequence"/>
</dbReference>
<dbReference type="OrthoDB" id="1407586at2"/>
<keyword evidence="1" id="KW-0456">Lyase</keyword>
<name>A0A4R1NKA4_9RHOB</name>
<organism evidence="3 4">
    <name type="scientific">Shimia isoporae</name>
    <dbReference type="NCBI Taxonomy" id="647720"/>
    <lineage>
        <taxon>Bacteria</taxon>
        <taxon>Pseudomonadati</taxon>
        <taxon>Pseudomonadota</taxon>
        <taxon>Alphaproteobacteria</taxon>
        <taxon>Rhodobacterales</taxon>
        <taxon>Roseobacteraceae</taxon>
    </lineage>
</organism>
<dbReference type="InterPro" id="IPR006680">
    <property type="entry name" value="Amidohydro-rel"/>
</dbReference>
<dbReference type="GO" id="GO:0016787">
    <property type="term" value="F:hydrolase activity"/>
    <property type="evidence" value="ECO:0007669"/>
    <property type="project" value="UniProtKB-KW"/>
</dbReference>
<dbReference type="GO" id="GO:0019748">
    <property type="term" value="P:secondary metabolic process"/>
    <property type="evidence" value="ECO:0007669"/>
    <property type="project" value="TreeGrafter"/>
</dbReference>
<reference evidence="3 4" key="1">
    <citation type="submission" date="2019-03" db="EMBL/GenBank/DDBJ databases">
        <title>Genomic Encyclopedia of Archaeal and Bacterial Type Strains, Phase II (KMG-II): from individual species to whole genera.</title>
        <authorList>
            <person name="Goeker M."/>
        </authorList>
    </citation>
    <scope>NUCLEOTIDE SEQUENCE [LARGE SCALE GENOMIC DNA]</scope>
    <source>
        <strain evidence="3 4">DSM 26433</strain>
    </source>
</reference>
<dbReference type="RefSeq" id="WP_132858836.1">
    <property type="nucleotide sequence ID" value="NZ_SMGR01000001.1"/>
</dbReference>
<proteinExistence type="predicted"/>
<dbReference type="Gene3D" id="3.20.20.140">
    <property type="entry name" value="Metal-dependent hydrolases"/>
    <property type="match status" value="1"/>
</dbReference>
<protein>
    <submittedName>
        <fullName evidence="3">Amidohydrolase family protein</fullName>
    </submittedName>
</protein>
<dbReference type="PANTHER" id="PTHR21240:SF28">
    <property type="entry name" value="ISO-OROTATE DECARBOXYLASE (EUROFUNG)"/>
    <property type="match status" value="1"/>
</dbReference>